<reference evidence="5 6" key="1">
    <citation type="submission" date="2021-11" db="EMBL/GenBank/DDBJ databases">
        <authorList>
            <person name="Huq M.A."/>
        </authorList>
    </citation>
    <scope>NUCLEOTIDE SEQUENCE [LARGE SCALE GENOMIC DNA]</scope>
    <source>
        <strain evidence="5 6">MAHUQ-52</strain>
    </source>
</reference>
<dbReference type="PANTHER" id="PTHR30408:SF12">
    <property type="entry name" value="TYPE I RESTRICTION ENZYME MJAVIII SPECIFICITY SUBUNIT"/>
    <property type="match status" value="1"/>
</dbReference>
<organism evidence="5 6">
    <name type="scientific">Massilia agrisoli</name>
    <dbReference type="NCBI Taxonomy" id="2892444"/>
    <lineage>
        <taxon>Bacteria</taxon>
        <taxon>Pseudomonadati</taxon>
        <taxon>Pseudomonadota</taxon>
        <taxon>Betaproteobacteria</taxon>
        <taxon>Burkholderiales</taxon>
        <taxon>Oxalobacteraceae</taxon>
        <taxon>Telluria group</taxon>
        <taxon>Massilia</taxon>
    </lineage>
</organism>
<keyword evidence="3" id="KW-0238">DNA-binding</keyword>
<keyword evidence="5" id="KW-0540">Nuclease</keyword>
<comment type="caution">
    <text evidence="5">The sequence shown here is derived from an EMBL/GenBank/DDBJ whole genome shotgun (WGS) entry which is preliminary data.</text>
</comment>
<evidence type="ECO:0000256" key="1">
    <source>
        <dbReference type="ARBA" id="ARBA00010923"/>
    </source>
</evidence>
<dbReference type="Pfam" id="PF01420">
    <property type="entry name" value="Methylase_S"/>
    <property type="match status" value="1"/>
</dbReference>
<keyword evidence="5" id="KW-0255">Endonuclease</keyword>
<dbReference type="InterPro" id="IPR044946">
    <property type="entry name" value="Restrct_endonuc_typeI_TRD_sf"/>
</dbReference>
<dbReference type="GO" id="GO:0016787">
    <property type="term" value="F:hydrolase activity"/>
    <property type="evidence" value="ECO:0007669"/>
    <property type="project" value="UniProtKB-KW"/>
</dbReference>
<dbReference type="PANTHER" id="PTHR30408">
    <property type="entry name" value="TYPE-1 RESTRICTION ENZYME ECOKI SPECIFICITY PROTEIN"/>
    <property type="match status" value="1"/>
</dbReference>
<evidence type="ECO:0000313" key="6">
    <source>
        <dbReference type="Proteomes" id="UP001198701"/>
    </source>
</evidence>
<evidence type="ECO:0000313" key="5">
    <source>
        <dbReference type="EMBL" id="MCC6070540.1"/>
    </source>
</evidence>
<protein>
    <submittedName>
        <fullName evidence="5">Restriction endonuclease subunit S</fullName>
        <ecNumber evidence="5">3.1.21.-</ecNumber>
    </submittedName>
</protein>
<dbReference type="GO" id="GO:0004519">
    <property type="term" value="F:endonuclease activity"/>
    <property type="evidence" value="ECO:0007669"/>
    <property type="project" value="UniProtKB-KW"/>
</dbReference>
<gene>
    <name evidence="5" type="ORF">LMJ30_06145</name>
</gene>
<evidence type="ECO:0000256" key="2">
    <source>
        <dbReference type="ARBA" id="ARBA00022747"/>
    </source>
</evidence>
<dbReference type="SUPFAM" id="SSF116734">
    <property type="entry name" value="DNA methylase specificity domain"/>
    <property type="match status" value="2"/>
</dbReference>
<name>A0ABS8ITF9_9BURK</name>
<dbReference type="Proteomes" id="UP001198701">
    <property type="component" value="Unassembled WGS sequence"/>
</dbReference>
<dbReference type="InterPro" id="IPR000055">
    <property type="entry name" value="Restrct_endonuc_typeI_TRD"/>
</dbReference>
<dbReference type="RefSeq" id="WP_229431457.1">
    <property type="nucleotide sequence ID" value="NZ_JAJHPV010000009.1"/>
</dbReference>
<evidence type="ECO:0000259" key="4">
    <source>
        <dbReference type="Pfam" id="PF01420"/>
    </source>
</evidence>
<accession>A0ABS8ITF9</accession>
<dbReference type="EMBL" id="JAJHPV010000009">
    <property type="protein sequence ID" value="MCC6070540.1"/>
    <property type="molecule type" value="Genomic_DNA"/>
</dbReference>
<sequence length="427" mass="47894">MTWITAPLRKVAPAVPAQIAFAPNDHVWQLSLDQIESGTGVIIGKRYAAASDAGTSTFNFDTGNVLYSKLRPYLNKVVIPDEAGFATTELIPLRPDPKALNPRFLAYYLRSPGFVNKASHHVAGAKMPRVVMDWFWAHEMPIPAPKEQSRIVELLDEADRLRRLRREADAKAARILPTLFLEMFGDPTMNPMIWPERQLSKVIQSVEAGWSAPSEGRPRKGDEYGVLKVSAVTSGVFRPEENKVVMNVDGARSLISPKRGDLLFSRANTRELIAATCVVESNYKNLFLPDKLWRLTPIPGEASGVFLKELFWRDGIRDKFRAASSGSSGSMLNISQDAMLRTTVPVPPFHLQERFESLAWSVVEALNRAKYAAEGVDSMWLNLLQRAFSGQLTAKWREAHMRELLAEMEQQARALNLPIPKELETWS</sequence>
<dbReference type="Gene3D" id="3.90.220.20">
    <property type="entry name" value="DNA methylase specificity domains"/>
    <property type="match status" value="2"/>
</dbReference>
<keyword evidence="6" id="KW-1185">Reference proteome</keyword>
<dbReference type="InterPro" id="IPR052021">
    <property type="entry name" value="Type-I_RS_S_subunit"/>
</dbReference>
<evidence type="ECO:0000256" key="3">
    <source>
        <dbReference type="ARBA" id="ARBA00023125"/>
    </source>
</evidence>
<keyword evidence="2" id="KW-0680">Restriction system</keyword>
<comment type="similarity">
    <text evidence="1">Belongs to the type-I restriction system S methylase family.</text>
</comment>
<keyword evidence="5" id="KW-0378">Hydrolase</keyword>
<proteinExistence type="inferred from homology"/>
<feature type="domain" description="Type I restriction modification DNA specificity" evidence="4">
    <location>
        <begin position="56"/>
        <end position="161"/>
    </location>
</feature>
<dbReference type="EC" id="3.1.21.-" evidence="5"/>